<evidence type="ECO:0000313" key="4">
    <source>
        <dbReference type="Proteomes" id="UP000291819"/>
    </source>
</evidence>
<evidence type="ECO:0000259" key="2">
    <source>
        <dbReference type="Pfam" id="PF00582"/>
    </source>
</evidence>
<name>A0A4Q9HFD9_9SPHI</name>
<dbReference type="SUPFAM" id="SSF52402">
    <property type="entry name" value="Adenine nucleotide alpha hydrolases-like"/>
    <property type="match status" value="2"/>
</dbReference>
<accession>A0A4Q9HFD9</accession>
<feature type="domain" description="UspA" evidence="2">
    <location>
        <begin position="1"/>
        <end position="147"/>
    </location>
</feature>
<feature type="domain" description="UspA" evidence="2">
    <location>
        <begin position="156"/>
        <end position="280"/>
    </location>
</feature>
<keyword evidence="4" id="KW-1185">Reference proteome</keyword>
<gene>
    <name evidence="3" type="ORF">EYS08_06795</name>
</gene>
<comment type="similarity">
    <text evidence="1">Belongs to the universal stress protein A family.</text>
</comment>
<reference evidence="3 4" key="1">
    <citation type="submission" date="2019-02" db="EMBL/GenBank/DDBJ databases">
        <title>Pedobacter kyonggii whole genome sequence analysis.</title>
        <authorList>
            <person name="Dahal R.H."/>
        </authorList>
    </citation>
    <scope>NUCLEOTIDE SEQUENCE [LARGE SCALE GENOMIC DNA]</scope>
    <source>
        <strain evidence="3 4">K-4-11-1</strain>
    </source>
</reference>
<comment type="caution">
    <text evidence="3">The sequence shown here is derived from an EMBL/GenBank/DDBJ whole genome shotgun (WGS) entry which is preliminary data.</text>
</comment>
<dbReference type="PRINTS" id="PR01438">
    <property type="entry name" value="UNVRSLSTRESS"/>
</dbReference>
<dbReference type="PANTHER" id="PTHR46268">
    <property type="entry name" value="STRESS RESPONSE PROTEIN NHAX"/>
    <property type="match status" value="1"/>
</dbReference>
<dbReference type="InterPro" id="IPR006015">
    <property type="entry name" value="Universal_stress_UspA"/>
</dbReference>
<dbReference type="Gene3D" id="3.40.50.12370">
    <property type="match status" value="1"/>
</dbReference>
<organism evidence="3 4">
    <name type="scientific">Pedobacter kyonggii</name>
    <dbReference type="NCBI Taxonomy" id="1926871"/>
    <lineage>
        <taxon>Bacteria</taxon>
        <taxon>Pseudomonadati</taxon>
        <taxon>Bacteroidota</taxon>
        <taxon>Sphingobacteriia</taxon>
        <taxon>Sphingobacteriales</taxon>
        <taxon>Sphingobacteriaceae</taxon>
        <taxon>Pedobacter</taxon>
    </lineage>
</organism>
<dbReference type="Proteomes" id="UP000291819">
    <property type="component" value="Unassembled WGS sequence"/>
</dbReference>
<dbReference type="EMBL" id="SIXF01000004">
    <property type="protein sequence ID" value="TBO43652.1"/>
    <property type="molecule type" value="Genomic_DNA"/>
</dbReference>
<dbReference type="RefSeq" id="WP_131029299.1">
    <property type="nucleotide sequence ID" value="NZ_SIXF01000004.1"/>
</dbReference>
<dbReference type="PANTHER" id="PTHR46268:SF6">
    <property type="entry name" value="UNIVERSAL STRESS PROTEIN UP12"/>
    <property type="match status" value="1"/>
</dbReference>
<dbReference type="CDD" id="cd00293">
    <property type="entry name" value="USP-like"/>
    <property type="match status" value="2"/>
</dbReference>
<dbReference type="Pfam" id="PF00582">
    <property type="entry name" value="Usp"/>
    <property type="match status" value="2"/>
</dbReference>
<evidence type="ECO:0000256" key="1">
    <source>
        <dbReference type="ARBA" id="ARBA00008791"/>
    </source>
</evidence>
<protein>
    <submittedName>
        <fullName evidence="3">Universal stress protein</fullName>
    </submittedName>
</protein>
<dbReference type="OrthoDB" id="9788959at2"/>
<proteinExistence type="inferred from homology"/>
<sequence>MKTILALTDFSESAENASRYAFELAKRVKANLVLCNAVTVPLSQPIPGGMVWPMDYDSVISQSKRALKDFANLIVDANSLPGKGFPKVSVKAEVGDLSDLVREAVLTARVNLAVMGLSGAGDMRRFFLGSSTRDMIDAAQLPLMLIPKNIKFSPLTKIAFATDLSTTDFEAIQSLVGLAAAFNAELLIVHVIKNGSGPEKTGKINDFIAQLKTDINYDKIYYKNVYNKEVEEGLEWLSGYGHVDCLAMIHRPHDFLDGVLKGSHSQKMARLTELPLLVFPQGHKAVVC</sequence>
<dbReference type="AlphaFoldDB" id="A0A4Q9HFD9"/>
<dbReference type="InterPro" id="IPR006016">
    <property type="entry name" value="UspA"/>
</dbReference>
<evidence type="ECO:0000313" key="3">
    <source>
        <dbReference type="EMBL" id="TBO43652.1"/>
    </source>
</evidence>